<dbReference type="InterPro" id="IPR002937">
    <property type="entry name" value="Amino_oxidase"/>
</dbReference>
<sequence>MGTDGPRFTRRQMLIGTAAVTATAVAVPVTIRSGAANAAPSPGTVAPLDAIVLGAGMAGLAAARDLADRGKNVVVLEARDRIGGRMWTDRGAASIPVERGAELVHGADISTWPLIRGQGLATHEMKIAITRRDPGDPWEQIPPEPAGDFRVIGGYDQILRPLTGGLTIQLNTVIRQIEYGGDGVVVRADQAGTAVTFQARAAVVALPLGVLRSGDVTFSPALPEAKVAAMAAVRYHSACKVLLEFPKPVLPLNADNVVRLPGNPDTLWNSSTSVPGFTGQVVTGWSEGDAARELLALPAEARHKQVLEVVRAAAGEPNLMYSKVIEHDWVNDPFARGAYPLDVPGEDEIYRPVNDKLFWAGVVTPQIDLSYDSGRKAATELLQRLPVA</sequence>
<dbReference type="GO" id="GO:0097621">
    <property type="term" value="F:monoamine oxidase activity"/>
    <property type="evidence" value="ECO:0007669"/>
    <property type="project" value="UniProtKB-EC"/>
</dbReference>
<comment type="caution">
    <text evidence="2">The sequence shown here is derived from an EMBL/GenBank/DDBJ whole genome shotgun (WGS) entry which is preliminary data.</text>
</comment>
<dbReference type="Pfam" id="PF01593">
    <property type="entry name" value="Amino_oxidase"/>
    <property type="match status" value="2"/>
</dbReference>
<name>A0ABS4T999_9PSEU</name>
<dbReference type="InterPro" id="IPR050281">
    <property type="entry name" value="Flavin_monoamine_oxidase"/>
</dbReference>
<dbReference type="InterPro" id="IPR006311">
    <property type="entry name" value="TAT_signal"/>
</dbReference>
<protein>
    <submittedName>
        <fullName evidence="2">Monoamine oxidase</fullName>
        <ecNumber evidence="2">1.4.3.4</ecNumber>
    </submittedName>
</protein>
<keyword evidence="3" id="KW-1185">Reference proteome</keyword>
<dbReference type="PANTHER" id="PTHR10742">
    <property type="entry name" value="FLAVIN MONOAMINE OXIDASE"/>
    <property type="match status" value="1"/>
</dbReference>
<keyword evidence="2" id="KW-0560">Oxidoreductase</keyword>
<evidence type="ECO:0000313" key="2">
    <source>
        <dbReference type="EMBL" id="MBP2320411.1"/>
    </source>
</evidence>
<gene>
    <name evidence="2" type="ORF">JOF56_000796</name>
</gene>
<feature type="domain" description="Amine oxidase" evidence="1">
    <location>
        <begin position="57"/>
        <end position="123"/>
    </location>
</feature>
<dbReference type="SUPFAM" id="SSF54373">
    <property type="entry name" value="FAD-linked reductases, C-terminal domain"/>
    <property type="match status" value="1"/>
</dbReference>
<evidence type="ECO:0000313" key="3">
    <source>
        <dbReference type="Proteomes" id="UP001519332"/>
    </source>
</evidence>
<dbReference type="InterPro" id="IPR036188">
    <property type="entry name" value="FAD/NAD-bd_sf"/>
</dbReference>
<reference evidence="2 3" key="1">
    <citation type="submission" date="2021-03" db="EMBL/GenBank/DDBJ databases">
        <title>Sequencing the genomes of 1000 actinobacteria strains.</title>
        <authorList>
            <person name="Klenk H.-P."/>
        </authorList>
    </citation>
    <scope>NUCLEOTIDE SEQUENCE [LARGE SCALE GENOMIC DNA]</scope>
    <source>
        <strain evidence="2 3">DSM 46670</strain>
    </source>
</reference>
<proteinExistence type="predicted"/>
<dbReference type="Proteomes" id="UP001519332">
    <property type="component" value="Unassembled WGS sequence"/>
</dbReference>
<dbReference type="PANTHER" id="PTHR10742:SF410">
    <property type="entry name" value="LYSINE-SPECIFIC HISTONE DEMETHYLASE 2"/>
    <property type="match status" value="1"/>
</dbReference>
<dbReference type="PROSITE" id="PS51318">
    <property type="entry name" value="TAT"/>
    <property type="match status" value="1"/>
</dbReference>
<dbReference type="RefSeq" id="WP_209634511.1">
    <property type="nucleotide sequence ID" value="NZ_JAGINW010000001.1"/>
</dbReference>
<dbReference type="EC" id="1.4.3.4" evidence="2"/>
<feature type="domain" description="Amine oxidase" evidence="1">
    <location>
        <begin position="149"/>
        <end position="382"/>
    </location>
</feature>
<dbReference type="SUPFAM" id="SSF51905">
    <property type="entry name" value="FAD/NAD(P)-binding domain"/>
    <property type="match status" value="1"/>
</dbReference>
<organism evidence="2 3">
    <name type="scientific">Kibdelosporangium banguiense</name>
    <dbReference type="NCBI Taxonomy" id="1365924"/>
    <lineage>
        <taxon>Bacteria</taxon>
        <taxon>Bacillati</taxon>
        <taxon>Actinomycetota</taxon>
        <taxon>Actinomycetes</taxon>
        <taxon>Pseudonocardiales</taxon>
        <taxon>Pseudonocardiaceae</taxon>
        <taxon>Kibdelosporangium</taxon>
    </lineage>
</organism>
<accession>A0ABS4T999</accession>
<dbReference type="EMBL" id="JAGINW010000001">
    <property type="protein sequence ID" value="MBP2320411.1"/>
    <property type="molecule type" value="Genomic_DNA"/>
</dbReference>
<evidence type="ECO:0000259" key="1">
    <source>
        <dbReference type="Pfam" id="PF01593"/>
    </source>
</evidence>
<dbReference type="Gene3D" id="3.50.50.60">
    <property type="entry name" value="FAD/NAD(P)-binding domain"/>
    <property type="match status" value="2"/>
</dbReference>